<dbReference type="Gene3D" id="3.30.70.270">
    <property type="match status" value="1"/>
</dbReference>
<dbReference type="InterPro" id="IPR050469">
    <property type="entry name" value="Diguanylate_Cyclase"/>
</dbReference>
<dbReference type="PANTHER" id="PTHR45138">
    <property type="entry name" value="REGULATORY COMPONENTS OF SENSORY TRANSDUCTION SYSTEM"/>
    <property type="match status" value="1"/>
</dbReference>
<dbReference type="SUPFAM" id="SSF55073">
    <property type="entry name" value="Nucleotide cyclase"/>
    <property type="match status" value="1"/>
</dbReference>
<evidence type="ECO:0000313" key="6">
    <source>
        <dbReference type="Proteomes" id="UP000638986"/>
    </source>
</evidence>
<gene>
    <name evidence="5" type="ORF">I5Q09_14855</name>
</gene>
<dbReference type="CDD" id="cd12914">
    <property type="entry name" value="PDC1_DGC_like"/>
    <property type="match status" value="1"/>
</dbReference>
<organism evidence="5 6">
    <name type="scientific">Pseudomonas luteola</name>
    <dbReference type="NCBI Taxonomy" id="47886"/>
    <lineage>
        <taxon>Bacteria</taxon>
        <taxon>Pseudomonadati</taxon>
        <taxon>Pseudomonadota</taxon>
        <taxon>Gammaproteobacteria</taxon>
        <taxon>Pseudomonadales</taxon>
        <taxon>Pseudomonadaceae</taxon>
        <taxon>Pseudomonas</taxon>
    </lineage>
</organism>
<comment type="catalytic activity">
    <reaction evidence="2">
        <text>2 GTP = 3',3'-c-di-GMP + 2 diphosphate</text>
        <dbReference type="Rhea" id="RHEA:24898"/>
        <dbReference type="ChEBI" id="CHEBI:33019"/>
        <dbReference type="ChEBI" id="CHEBI:37565"/>
        <dbReference type="ChEBI" id="CHEBI:58805"/>
        <dbReference type="EC" id="2.7.7.65"/>
    </reaction>
</comment>
<evidence type="ECO:0000256" key="1">
    <source>
        <dbReference type="ARBA" id="ARBA00012528"/>
    </source>
</evidence>
<dbReference type="EMBL" id="JADTXM010000009">
    <property type="protein sequence ID" value="MBH3439964.1"/>
    <property type="molecule type" value="Genomic_DNA"/>
</dbReference>
<evidence type="ECO:0000259" key="4">
    <source>
        <dbReference type="PROSITE" id="PS50887"/>
    </source>
</evidence>
<keyword evidence="3" id="KW-0175">Coiled coil</keyword>
<evidence type="ECO:0000256" key="3">
    <source>
        <dbReference type="SAM" id="Coils"/>
    </source>
</evidence>
<reference evidence="5 6" key="1">
    <citation type="submission" date="2020-11" db="EMBL/GenBank/DDBJ databases">
        <title>Enhanced detection system for hospital associated transmission using whole genome sequencing surveillance.</title>
        <authorList>
            <person name="Harrison L.H."/>
            <person name="Van Tyne D."/>
            <person name="Marsh J.W."/>
            <person name="Griffith M.P."/>
            <person name="Snyder D.J."/>
            <person name="Cooper V.S."/>
            <person name="Mustapha M."/>
        </authorList>
    </citation>
    <scope>NUCLEOTIDE SEQUENCE [LARGE SCALE GENOMIC DNA]</scope>
    <source>
        <strain evidence="5 6">PSB00013</strain>
    </source>
</reference>
<sequence length="519" mass="57641">MNKHLKKSVCKRPAALTLTVFLIIAASLVLIAINGLQIWDTRQDEFKEGQIDTANLARSLAQHAEHTFGEADTLLIGLVERLESTGNQSREVEALQPLLNSYLNHLNQLQTITITNEHGQPIIATNPFSLKANIADREYFQFHKYDNKDGAHIDSAIRSRSYGTWIITISRRYNHSDGTFAGIVLASVKMAYFQSFYDSFDIEEGGSAGLLLDDGTLLVRRPYNESLIGLSLINSLDLKRSIKDTNSGTFQKLSPLDNTTRIYAYRHVNGYPLIAFAALSKKSVLAEWKANTRRYAIGTGAAILMLSCLGFLLYRQIQEVIKTEQQLRKTQHALQDANAELAEIAHSDSLTGLGNRRYFDASLEEELKRAIRSVSPLSLILIDIDYFKRYNDTYGHLAGDECLQKVSHALKQCLQRPGDTAFRYGGEELAVLLPETDTKGALLVAEKIQQTIRTLEIAHTGSPTAHITISVGVHGFIPTQEEHGPGYLIQAADKALYLAKANGRNRVCAYDEASPSESS</sequence>
<feature type="domain" description="GGDEF" evidence="4">
    <location>
        <begin position="375"/>
        <end position="512"/>
    </location>
</feature>
<dbReference type="EC" id="2.7.7.65" evidence="1"/>
<accession>A0ABS0MTA9</accession>
<dbReference type="InterPro" id="IPR029787">
    <property type="entry name" value="Nucleotide_cyclase"/>
</dbReference>
<dbReference type="Proteomes" id="UP000638986">
    <property type="component" value="Unassembled WGS sequence"/>
</dbReference>
<dbReference type="CDD" id="cd01949">
    <property type="entry name" value="GGDEF"/>
    <property type="match status" value="1"/>
</dbReference>
<proteinExistence type="predicted"/>
<dbReference type="PANTHER" id="PTHR45138:SF9">
    <property type="entry name" value="DIGUANYLATE CYCLASE DGCM-RELATED"/>
    <property type="match status" value="1"/>
</dbReference>
<dbReference type="InterPro" id="IPR000160">
    <property type="entry name" value="GGDEF_dom"/>
</dbReference>
<protein>
    <recommendedName>
        <fullName evidence="1">diguanylate cyclase</fullName>
        <ecNumber evidence="1">2.7.7.65</ecNumber>
    </recommendedName>
</protein>
<dbReference type="InterPro" id="IPR043128">
    <property type="entry name" value="Rev_trsase/Diguanyl_cyclase"/>
</dbReference>
<name>A0ABS0MTA9_PSELU</name>
<dbReference type="InterPro" id="IPR054327">
    <property type="entry name" value="His-kinase-like_sensor"/>
</dbReference>
<dbReference type="NCBIfam" id="TIGR00254">
    <property type="entry name" value="GGDEF"/>
    <property type="match status" value="1"/>
</dbReference>
<comment type="caution">
    <text evidence="5">The sequence shown here is derived from an EMBL/GenBank/DDBJ whole genome shotgun (WGS) entry which is preliminary data.</text>
</comment>
<dbReference type="RefSeq" id="WP_197872631.1">
    <property type="nucleotide sequence ID" value="NZ_JADTXM010000009.1"/>
</dbReference>
<dbReference type="SMART" id="SM00267">
    <property type="entry name" value="GGDEF"/>
    <property type="match status" value="1"/>
</dbReference>
<dbReference type="Pfam" id="PF00990">
    <property type="entry name" value="GGDEF"/>
    <property type="match status" value="1"/>
</dbReference>
<dbReference type="PROSITE" id="PS50887">
    <property type="entry name" value="GGDEF"/>
    <property type="match status" value="1"/>
</dbReference>
<dbReference type="Gene3D" id="3.30.450.20">
    <property type="entry name" value="PAS domain"/>
    <property type="match status" value="2"/>
</dbReference>
<dbReference type="Pfam" id="PF22588">
    <property type="entry name" value="dCache_1_like"/>
    <property type="match status" value="1"/>
</dbReference>
<feature type="coiled-coil region" evidence="3">
    <location>
        <begin position="320"/>
        <end position="347"/>
    </location>
</feature>
<dbReference type="CDD" id="cd12915">
    <property type="entry name" value="PDC2_DGC_like"/>
    <property type="match status" value="1"/>
</dbReference>
<evidence type="ECO:0000256" key="2">
    <source>
        <dbReference type="ARBA" id="ARBA00034247"/>
    </source>
</evidence>
<evidence type="ECO:0000313" key="5">
    <source>
        <dbReference type="EMBL" id="MBH3439964.1"/>
    </source>
</evidence>